<accession>A0A0H2X0R8</accession>
<protein>
    <submittedName>
        <fullName evidence="2">MazG-related protein</fullName>
    </submittedName>
</protein>
<dbReference type="GO" id="GO:0047429">
    <property type="term" value="F:nucleoside triphosphate diphosphatase activity"/>
    <property type="evidence" value="ECO:0007669"/>
    <property type="project" value="TreeGrafter"/>
</dbReference>
<dbReference type="InterPro" id="IPR048015">
    <property type="entry name" value="NTP-PPase_MazG-like_N"/>
</dbReference>
<dbReference type="AlphaFoldDB" id="A0A0H2X0R8"/>
<dbReference type="PANTHER" id="PTHR30522">
    <property type="entry name" value="NUCLEOSIDE TRIPHOSPHATE PYROPHOSPHOHYDROLASE"/>
    <property type="match status" value="1"/>
</dbReference>
<gene>
    <name evidence="2" type="ordered locus">CTA_0277</name>
</gene>
<dbReference type="Pfam" id="PF03819">
    <property type="entry name" value="MazG"/>
    <property type="match status" value="1"/>
</dbReference>
<dbReference type="GO" id="GO:0046081">
    <property type="term" value="P:dUTP catabolic process"/>
    <property type="evidence" value="ECO:0007669"/>
    <property type="project" value="TreeGrafter"/>
</dbReference>
<proteinExistence type="predicted"/>
<dbReference type="Proteomes" id="UP000002532">
    <property type="component" value="Chromosome"/>
</dbReference>
<dbReference type="CDD" id="cd11528">
    <property type="entry name" value="NTP-PPase_MazG_Nterm"/>
    <property type="match status" value="1"/>
</dbReference>
<evidence type="ECO:0000313" key="3">
    <source>
        <dbReference type="Proteomes" id="UP000002532"/>
    </source>
</evidence>
<dbReference type="HOGENOM" id="CLU_038356_4_1_0"/>
<keyword evidence="3" id="KW-1185">Reference proteome</keyword>
<dbReference type="GO" id="GO:0046047">
    <property type="term" value="P:TTP catabolic process"/>
    <property type="evidence" value="ECO:0007669"/>
    <property type="project" value="TreeGrafter"/>
</dbReference>
<dbReference type="SUPFAM" id="SSF101386">
    <property type="entry name" value="all-alpha NTP pyrophosphatases"/>
    <property type="match status" value="1"/>
</dbReference>
<dbReference type="PANTHER" id="PTHR30522:SF0">
    <property type="entry name" value="NUCLEOSIDE TRIPHOSPHATE PYROPHOSPHOHYDROLASE"/>
    <property type="match status" value="1"/>
</dbReference>
<sequence length="127" mass="14390">MEEKGILQLVEISRAMALQGVCPWTNLQSVESMLQYIAGECQELADAVQENKASLEIASEAGDVLTLVLTLCFLLEREGKLKAEEVFVEALAKLRRRSPHVFDPHNQISLEQAEEYWARMKQQEKIS</sequence>
<dbReference type="InterPro" id="IPR011551">
    <property type="entry name" value="NTP_PyrPHydrolase_MazG"/>
</dbReference>
<organism evidence="2 3">
    <name type="scientific">Chlamydia trachomatis serovar A (strain ATCC VR-571B / DSM 19440 / HAR-13)</name>
    <dbReference type="NCBI Taxonomy" id="315277"/>
    <lineage>
        <taxon>Bacteria</taxon>
        <taxon>Pseudomonadati</taxon>
        <taxon>Chlamydiota</taxon>
        <taxon>Chlamydiia</taxon>
        <taxon>Chlamydiales</taxon>
        <taxon>Chlamydiaceae</taxon>
        <taxon>Chlamydia/Chlamydophila group</taxon>
        <taxon>Chlamydia</taxon>
    </lineage>
</organism>
<dbReference type="GO" id="GO:0046076">
    <property type="term" value="P:dTTP catabolic process"/>
    <property type="evidence" value="ECO:0007669"/>
    <property type="project" value="TreeGrafter"/>
</dbReference>
<reference evidence="2 3" key="1">
    <citation type="journal article" date="2005" name="Infect. Immun.">
        <title>Comparative genomic analysis of Chlamydia trachomatis oculotropic and genitotropic strains.</title>
        <authorList>
            <person name="Carlson J.H."/>
            <person name="Porcella S.F."/>
            <person name="McClarty G."/>
            <person name="Caldwell H.D."/>
        </authorList>
    </citation>
    <scope>NUCLEOTIDE SEQUENCE [LARGE SCALE GENOMIC DNA]</scope>
    <source>
        <strain evidence="3">ATCC VR-571B / DSM 19440 / HAR-13</strain>
    </source>
</reference>
<evidence type="ECO:0000259" key="1">
    <source>
        <dbReference type="Pfam" id="PF03819"/>
    </source>
</evidence>
<name>A0A0H2X0R8_CHLTA</name>
<dbReference type="GO" id="GO:0006203">
    <property type="term" value="P:dGTP catabolic process"/>
    <property type="evidence" value="ECO:0007669"/>
    <property type="project" value="TreeGrafter"/>
</dbReference>
<dbReference type="GO" id="GO:0046061">
    <property type="term" value="P:dATP catabolic process"/>
    <property type="evidence" value="ECO:0007669"/>
    <property type="project" value="TreeGrafter"/>
</dbReference>
<dbReference type="KEGG" id="cta:CTA_0277"/>
<dbReference type="Gene3D" id="1.10.287.1080">
    <property type="entry name" value="MazG-like"/>
    <property type="match status" value="1"/>
</dbReference>
<dbReference type="InterPro" id="IPR004518">
    <property type="entry name" value="MazG-like_dom"/>
</dbReference>
<dbReference type="EMBL" id="CP000051">
    <property type="protein sequence ID" value="AAX50515.1"/>
    <property type="molecule type" value="Genomic_DNA"/>
</dbReference>
<dbReference type="GO" id="GO:0046052">
    <property type="term" value="P:UTP catabolic process"/>
    <property type="evidence" value="ECO:0007669"/>
    <property type="project" value="TreeGrafter"/>
</dbReference>
<dbReference type="RefSeq" id="WP_009872505.1">
    <property type="nucleotide sequence ID" value="NC_007429.1"/>
</dbReference>
<feature type="domain" description="NTP pyrophosphohydrolase MazG-like" evidence="1">
    <location>
        <begin position="28"/>
        <end position="102"/>
    </location>
</feature>
<dbReference type="FunFam" id="1.10.287.1080:FF:000010">
    <property type="entry name" value="MazG-related protein"/>
    <property type="match status" value="1"/>
</dbReference>
<evidence type="ECO:0000313" key="2">
    <source>
        <dbReference type="EMBL" id="AAX50515.1"/>
    </source>
</evidence>